<evidence type="ECO:0000313" key="1">
    <source>
        <dbReference type="EMBL" id="CAG2186333.1"/>
    </source>
</evidence>
<dbReference type="AlphaFoldDB" id="A0A8S3PQZ0"/>
<protein>
    <submittedName>
        <fullName evidence="1">Uncharacterized protein</fullName>
    </submittedName>
</protein>
<name>A0A8S3PQZ0_MYTED</name>
<gene>
    <name evidence="1" type="ORF">MEDL_1896</name>
</gene>
<reference evidence="1" key="1">
    <citation type="submission" date="2021-03" db="EMBL/GenBank/DDBJ databases">
        <authorList>
            <person name="Bekaert M."/>
        </authorList>
    </citation>
    <scope>NUCLEOTIDE SEQUENCE</scope>
</reference>
<comment type="caution">
    <text evidence="1">The sequence shown here is derived from an EMBL/GenBank/DDBJ whole genome shotgun (WGS) entry which is preliminary data.</text>
</comment>
<dbReference type="Proteomes" id="UP000683360">
    <property type="component" value="Unassembled WGS sequence"/>
</dbReference>
<proteinExistence type="predicted"/>
<organism evidence="1 2">
    <name type="scientific">Mytilus edulis</name>
    <name type="common">Blue mussel</name>
    <dbReference type="NCBI Taxonomy" id="6550"/>
    <lineage>
        <taxon>Eukaryota</taxon>
        <taxon>Metazoa</taxon>
        <taxon>Spiralia</taxon>
        <taxon>Lophotrochozoa</taxon>
        <taxon>Mollusca</taxon>
        <taxon>Bivalvia</taxon>
        <taxon>Autobranchia</taxon>
        <taxon>Pteriomorphia</taxon>
        <taxon>Mytilida</taxon>
        <taxon>Mytiloidea</taxon>
        <taxon>Mytilidae</taxon>
        <taxon>Mytilinae</taxon>
        <taxon>Mytilus</taxon>
    </lineage>
</organism>
<sequence length="194" mass="22228">MSVLDRVHIIVTRHNNNYFMNWSTEQLSLDQANICAITRPLKPITDSSYKENIKKNEVTRNKKLAFCMAKGEAHDPEPWATQFVTDVSSGTIRSTTKAKDAATILWRQHSNSYDSKRAVQLPSEEAGHVVKRKRKSTETEYEYRKRRVAEIPSAKETDDTNADDTAAITTMSIKSFLKYTTSLGKKELKEDRRK</sequence>
<evidence type="ECO:0000313" key="2">
    <source>
        <dbReference type="Proteomes" id="UP000683360"/>
    </source>
</evidence>
<dbReference type="EMBL" id="CAJPWZ010000128">
    <property type="protein sequence ID" value="CAG2186333.1"/>
    <property type="molecule type" value="Genomic_DNA"/>
</dbReference>
<accession>A0A8S3PQZ0</accession>
<keyword evidence="2" id="KW-1185">Reference proteome</keyword>
<dbReference type="OrthoDB" id="6104631at2759"/>